<dbReference type="EMBL" id="LN856941">
    <property type="protein sequence ID" value="CRZ24114.1"/>
    <property type="molecule type" value="Genomic_DNA"/>
</dbReference>
<evidence type="ECO:0000313" key="1">
    <source>
        <dbReference type="EMBL" id="CRZ24114.1"/>
    </source>
</evidence>
<sequence>MKGNNCIISLWLIFATIDSDFQIYHSFLLRQAA</sequence>
<reference evidence="1" key="2">
    <citation type="submission" date="2012-12" db="EMBL/GenBank/DDBJ databases">
        <authorList>
            <person name="Gao Y.W."/>
            <person name="Fan S.T."/>
            <person name="Sun H.T."/>
            <person name="Wang Z."/>
            <person name="Gao X.L."/>
            <person name="Li Y.G."/>
            <person name="Wang T.C."/>
            <person name="Zhang K."/>
            <person name="Xu W.W."/>
            <person name="Yu Z.J."/>
            <person name="Xia X.Z."/>
        </authorList>
    </citation>
    <scope>NUCLEOTIDE SEQUENCE</scope>
    <source>
        <strain evidence="1">FR3</strain>
    </source>
</reference>
<evidence type="ECO:0000313" key="4">
    <source>
        <dbReference type="WBParaSite" id="Bm16919.1"/>
    </source>
</evidence>
<organism evidence="1">
    <name type="scientific">Brugia malayi</name>
    <name type="common">Filarial nematode worm</name>
    <dbReference type="NCBI Taxonomy" id="6279"/>
    <lineage>
        <taxon>Eukaryota</taxon>
        <taxon>Metazoa</taxon>
        <taxon>Ecdysozoa</taxon>
        <taxon>Nematoda</taxon>
        <taxon>Chromadorea</taxon>
        <taxon>Rhabditida</taxon>
        <taxon>Spirurina</taxon>
        <taxon>Spiruromorpha</taxon>
        <taxon>Filarioidea</taxon>
        <taxon>Onchocercidae</taxon>
        <taxon>Brugia</taxon>
    </lineage>
</organism>
<accession>A0A0K0J2K0</accession>
<accession>A0A4E9FDI8</accession>
<dbReference type="WBParaSite" id="Bm16919.1">
    <property type="protein sequence ID" value="Bm16919.1"/>
    <property type="gene ID" value="WBGene00255411"/>
</dbReference>
<gene>
    <name evidence="1 4 5" type="ORF">Bm16919</name>
    <name evidence="2" type="ORF">BM_BM16919</name>
    <name evidence="1" type="ORF">BM_Bm16919</name>
</gene>
<keyword evidence="3" id="KW-1185">Reference proteome</keyword>
<reference evidence="1 3" key="1">
    <citation type="journal article" date="2007" name="Science">
        <title>Draft genome of the filarial nematode parasite Brugia malayi.</title>
        <authorList>
            <person name="Ghedin E."/>
            <person name="Wang S."/>
            <person name="Spiro D."/>
            <person name="Caler E."/>
            <person name="Zhao Q."/>
            <person name="Crabtree J."/>
            <person name="Allen J.E."/>
            <person name="Delcher A.L."/>
            <person name="Guiliano D.B."/>
            <person name="Miranda-Saavedra D."/>
            <person name="Angiuoli S.V."/>
            <person name="Creasy T."/>
            <person name="Amedeo P."/>
            <person name="Haas B."/>
            <person name="El-Sayed N.M."/>
            <person name="Wortman J.R."/>
            <person name="Feldblyum T."/>
            <person name="Tallon L."/>
            <person name="Schatz M."/>
            <person name="Shumway M."/>
            <person name="Koo H."/>
            <person name="Salzberg S.L."/>
            <person name="Schobel S."/>
            <person name="Pertea M."/>
            <person name="Pop M."/>
            <person name="White O."/>
            <person name="Barton G.J."/>
            <person name="Carlow C.K."/>
            <person name="Crawford M.J."/>
            <person name="Daub J."/>
            <person name="Dimmic M.W."/>
            <person name="Estes C.F."/>
            <person name="Foster J.M."/>
            <person name="Ganatra M."/>
            <person name="Gregory W.F."/>
            <person name="Johnson N.M."/>
            <person name="Jin J."/>
            <person name="Komuniecki R."/>
            <person name="Korf I."/>
            <person name="Kumar S."/>
            <person name="Laney S."/>
            <person name="Li B.W."/>
            <person name="Li W."/>
            <person name="Lindblom T.H."/>
            <person name="Lustigman S."/>
            <person name="Ma D."/>
            <person name="Maina C.V."/>
            <person name="Martin D.M."/>
            <person name="McCarter J.P."/>
            <person name="McReynolds L."/>
            <person name="Mitreva M."/>
            <person name="Nutman T.B."/>
            <person name="Parkinson J."/>
            <person name="Peregrin-Alvarez J.M."/>
            <person name="Poole C."/>
            <person name="Ren Q."/>
            <person name="Saunders L."/>
            <person name="Sluder A.E."/>
            <person name="Smith K."/>
            <person name="Stanke M."/>
            <person name="Unnasch T.R."/>
            <person name="Ware J."/>
            <person name="Wei A.D."/>
            <person name="Weil G."/>
            <person name="Williams D.J."/>
            <person name="Zhang Y."/>
            <person name="Williams S.A."/>
            <person name="Fraser-Liggett C."/>
            <person name="Slatko B."/>
            <person name="Blaxter M.L."/>
            <person name="Scott A.L."/>
        </authorList>
    </citation>
    <scope>NUCLEOTIDE SEQUENCE</scope>
    <source>
        <strain evidence="1 3">FR3</strain>
    </source>
</reference>
<dbReference type="RefSeq" id="XP_042935331.1">
    <property type="nucleotide sequence ID" value="XM_043079397.1"/>
</dbReference>
<dbReference type="CTD" id="66058485"/>
<dbReference type="KEGG" id="bmy:BM_BM16919"/>
<dbReference type="Proteomes" id="UP000006672">
    <property type="component" value="Unassembled WGS sequence"/>
</dbReference>
<dbReference type="WormBase" id="Bm16919">
    <property type="protein sequence ID" value="BM38292"/>
    <property type="gene ID" value="WBGene00255411"/>
</dbReference>
<proteinExistence type="predicted"/>
<evidence type="ECO:0000313" key="2">
    <source>
        <dbReference type="EMBL" id="VIO94955.1"/>
    </source>
</evidence>
<dbReference type="GeneID" id="66058485"/>
<reference evidence="4" key="4">
    <citation type="submission" date="2019-12" db="UniProtKB">
        <authorList>
            <consortium name="WormBaseParasite"/>
        </authorList>
    </citation>
    <scope>IDENTIFICATION</scope>
</reference>
<evidence type="ECO:0000313" key="5">
    <source>
        <dbReference type="WormBase" id="Bm16919"/>
    </source>
</evidence>
<evidence type="ECO:0000313" key="3">
    <source>
        <dbReference type="Proteomes" id="UP000006672"/>
    </source>
</evidence>
<dbReference type="AlphaFoldDB" id="A0A0K0J2K0"/>
<dbReference type="EMBL" id="CAAKNF010000193">
    <property type="protein sequence ID" value="VIO94955.1"/>
    <property type="molecule type" value="Genomic_DNA"/>
</dbReference>
<reference evidence="2" key="3">
    <citation type="submission" date="2019-04" db="EMBL/GenBank/DDBJ databases">
        <authorList>
            <person name="Howe K."/>
            <person name="Paulini M."/>
            <person name="Williams G."/>
        </authorList>
    </citation>
    <scope>NUCLEOTIDE SEQUENCE [LARGE SCALE GENOMIC DNA]</scope>
    <source>
        <strain evidence="2">FR3</strain>
    </source>
</reference>
<protein>
    <submittedName>
        <fullName evidence="1 4">Bm16919</fullName>
    </submittedName>
</protein>
<name>A0A0K0J2K0_BRUMA</name>